<protein>
    <submittedName>
        <fullName evidence="2">Uncharacterized protein</fullName>
    </submittedName>
</protein>
<proteinExistence type="predicted"/>
<dbReference type="Proteomes" id="UP000070063">
    <property type="component" value="Unassembled WGS sequence"/>
</dbReference>
<evidence type="ECO:0000313" key="2">
    <source>
        <dbReference type="EMBL" id="KXA36759.1"/>
    </source>
</evidence>
<accession>A0ABD4EDS6</accession>
<name>A0ABD4EDS6_STALU</name>
<dbReference type="EMBL" id="LRQI01000086">
    <property type="protein sequence ID" value="KXA36759.1"/>
    <property type="molecule type" value="Genomic_DNA"/>
</dbReference>
<keyword evidence="1" id="KW-1133">Transmembrane helix</keyword>
<feature type="transmembrane region" description="Helical" evidence="1">
    <location>
        <begin position="31"/>
        <end position="55"/>
    </location>
</feature>
<keyword evidence="1" id="KW-0812">Transmembrane</keyword>
<evidence type="ECO:0000256" key="1">
    <source>
        <dbReference type="SAM" id="Phobius"/>
    </source>
</evidence>
<reference evidence="2 3" key="1">
    <citation type="submission" date="2016-01" db="EMBL/GenBank/DDBJ databases">
        <authorList>
            <person name="Mitreva M."/>
            <person name="Pepin K.H."/>
            <person name="Mihindukulasuriya K.A."/>
            <person name="Fulton R."/>
            <person name="Fronick C."/>
            <person name="O'Laughlin M."/>
            <person name="Miner T."/>
            <person name="Herter B."/>
            <person name="Rosa B.A."/>
            <person name="Cordes M."/>
            <person name="Tomlinson C."/>
            <person name="Wollam A."/>
            <person name="Palsikar V.B."/>
            <person name="Mardis E.R."/>
            <person name="Wilson R.K."/>
        </authorList>
    </citation>
    <scope>NUCLEOTIDE SEQUENCE [LARGE SCALE GENOMIC DNA]</scope>
    <source>
        <strain evidence="2 3">MJR7738</strain>
    </source>
</reference>
<gene>
    <name evidence="2" type="ORF">HMPREF3225_02088</name>
</gene>
<evidence type="ECO:0000313" key="3">
    <source>
        <dbReference type="Proteomes" id="UP000070063"/>
    </source>
</evidence>
<organism evidence="2 3">
    <name type="scientific">Staphylococcus lugdunensis</name>
    <dbReference type="NCBI Taxonomy" id="28035"/>
    <lineage>
        <taxon>Bacteria</taxon>
        <taxon>Bacillati</taxon>
        <taxon>Bacillota</taxon>
        <taxon>Bacilli</taxon>
        <taxon>Bacillales</taxon>
        <taxon>Staphylococcaceae</taxon>
        <taxon>Staphylococcus</taxon>
    </lineage>
</organism>
<comment type="caution">
    <text evidence="2">The sequence shown here is derived from an EMBL/GenBank/DDBJ whole genome shotgun (WGS) entry which is preliminary data.</text>
</comment>
<dbReference type="AlphaFoldDB" id="A0ABD4EDS6"/>
<keyword evidence="1" id="KW-0472">Membrane</keyword>
<sequence>MYLYSKTENLLKSDSVILKKHFPCRKEVPHLMIVVLFVVKYIVCPIIVGRVLYLINQEQR</sequence>